<accession>A0AAE1AJY3</accession>
<sequence length="277" mass="30754">MKSLNSHVLRPLSLLMEKGSRNIGTGTCQILTILTREVITVDPGGLTPFPDNDGLSPLYLLAPLHHPLRCGGSTCGGLTRSDRELRPSELSHSITVAGVTQSVVCVAVGSSGKVQLVKISSGHSYARSWLESEILQLATICFTNLDIDGRERNSVDPWFLTHELPRKRGDIGMVKDFSQGAERRYRIAKDFSQGAERRYRIAKEFSEGAERRYSNKEGTLVRAQRGDIGIAKDISQGAERRYRDGEGTLVRAQRDDIGMAKDISQGAERRYRDSERH</sequence>
<dbReference type="Proteomes" id="UP001283361">
    <property type="component" value="Unassembled WGS sequence"/>
</dbReference>
<evidence type="ECO:0000313" key="2">
    <source>
        <dbReference type="EMBL" id="KAK3789219.1"/>
    </source>
</evidence>
<evidence type="ECO:0000256" key="1">
    <source>
        <dbReference type="SAM" id="MobiDB-lite"/>
    </source>
</evidence>
<keyword evidence="3" id="KW-1185">Reference proteome</keyword>
<dbReference type="EMBL" id="JAWDGP010001678">
    <property type="protein sequence ID" value="KAK3789219.1"/>
    <property type="molecule type" value="Genomic_DNA"/>
</dbReference>
<feature type="region of interest" description="Disordered" evidence="1">
    <location>
        <begin position="256"/>
        <end position="277"/>
    </location>
</feature>
<name>A0AAE1AJY3_9GAST</name>
<gene>
    <name evidence="2" type="ORF">RRG08_001609</name>
</gene>
<protein>
    <submittedName>
        <fullName evidence="2">Uncharacterized protein</fullName>
    </submittedName>
</protein>
<feature type="compositionally biased region" description="Basic and acidic residues" evidence="1">
    <location>
        <begin position="267"/>
        <end position="277"/>
    </location>
</feature>
<comment type="caution">
    <text evidence="2">The sequence shown here is derived from an EMBL/GenBank/DDBJ whole genome shotgun (WGS) entry which is preliminary data.</text>
</comment>
<dbReference type="AlphaFoldDB" id="A0AAE1AJY3"/>
<evidence type="ECO:0000313" key="3">
    <source>
        <dbReference type="Proteomes" id="UP001283361"/>
    </source>
</evidence>
<reference evidence="2" key="1">
    <citation type="journal article" date="2023" name="G3 (Bethesda)">
        <title>A reference genome for the long-term kleptoplast-retaining sea slug Elysia crispata morphotype clarki.</title>
        <authorList>
            <person name="Eastman K.E."/>
            <person name="Pendleton A.L."/>
            <person name="Shaikh M.A."/>
            <person name="Suttiyut T."/>
            <person name="Ogas R."/>
            <person name="Tomko P."/>
            <person name="Gavelis G."/>
            <person name="Widhalm J.R."/>
            <person name="Wisecaver J.H."/>
        </authorList>
    </citation>
    <scope>NUCLEOTIDE SEQUENCE</scope>
    <source>
        <strain evidence="2">ECLA1</strain>
    </source>
</reference>
<organism evidence="2 3">
    <name type="scientific">Elysia crispata</name>
    <name type="common">lettuce slug</name>
    <dbReference type="NCBI Taxonomy" id="231223"/>
    <lineage>
        <taxon>Eukaryota</taxon>
        <taxon>Metazoa</taxon>
        <taxon>Spiralia</taxon>
        <taxon>Lophotrochozoa</taxon>
        <taxon>Mollusca</taxon>
        <taxon>Gastropoda</taxon>
        <taxon>Heterobranchia</taxon>
        <taxon>Euthyneura</taxon>
        <taxon>Panpulmonata</taxon>
        <taxon>Sacoglossa</taxon>
        <taxon>Placobranchoidea</taxon>
        <taxon>Plakobranchidae</taxon>
        <taxon>Elysia</taxon>
    </lineage>
</organism>
<proteinExistence type="predicted"/>